<keyword evidence="1" id="KW-1133">Transmembrane helix</keyword>
<protein>
    <submittedName>
        <fullName evidence="3">Uncharacterized protein</fullName>
    </submittedName>
</protein>
<feature type="transmembrane region" description="Helical" evidence="1">
    <location>
        <begin position="116"/>
        <end position="133"/>
    </location>
</feature>
<dbReference type="EMBL" id="JACOFU010000009">
    <property type="protein sequence ID" value="MBC3833255.1"/>
    <property type="molecule type" value="Genomic_DNA"/>
</dbReference>
<feature type="transmembrane region" description="Helical" evidence="1">
    <location>
        <begin position="60"/>
        <end position="83"/>
    </location>
</feature>
<evidence type="ECO:0000313" key="4">
    <source>
        <dbReference type="Proteomes" id="UP000643610"/>
    </source>
</evidence>
<evidence type="ECO:0000313" key="3">
    <source>
        <dbReference type="EMBL" id="MBC3833255.1"/>
    </source>
</evidence>
<proteinExistence type="predicted"/>
<feature type="chain" id="PRO_5045872056" evidence="2">
    <location>
        <begin position="30"/>
        <end position="151"/>
    </location>
</feature>
<evidence type="ECO:0000256" key="1">
    <source>
        <dbReference type="SAM" id="Phobius"/>
    </source>
</evidence>
<keyword evidence="1" id="KW-0812">Transmembrane</keyword>
<keyword evidence="4" id="KW-1185">Reference proteome</keyword>
<gene>
    <name evidence="3" type="ORF">H8K33_17225</name>
</gene>
<keyword evidence="2" id="KW-0732">Signal</keyword>
<dbReference type="Proteomes" id="UP000643610">
    <property type="component" value="Unassembled WGS sequence"/>
</dbReference>
<feature type="signal peptide" evidence="2">
    <location>
        <begin position="1"/>
        <end position="29"/>
    </location>
</feature>
<organism evidence="3 4">
    <name type="scientific">Undibacterium amnicola</name>
    <dbReference type="NCBI Taxonomy" id="1834038"/>
    <lineage>
        <taxon>Bacteria</taxon>
        <taxon>Pseudomonadati</taxon>
        <taxon>Pseudomonadota</taxon>
        <taxon>Betaproteobacteria</taxon>
        <taxon>Burkholderiales</taxon>
        <taxon>Oxalobacteraceae</taxon>
        <taxon>Undibacterium</taxon>
    </lineage>
</organism>
<comment type="caution">
    <text evidence="3">The sequence shown here is derived from an EMBL/GenBank/DDBJ whole genome shotgun (WGS) entry which is preliminary data.</text>
</comment>
<reference evidence="3 4" key="1">
    <citation type="submission" date="2020-08" db="EMBL/GenBank/DDBJ databases">
        <title>Novel species isolated from subtropical streams in China.</title>
        <authorList>
            <person name="Lu H."/>
        </authorList>
    </citation>
    <scope>NUCLEOTIDE SEQUENCE [LARGE SCALE GENOMIC DNA]</scope>
    <source>
        <strain evidence="3 4">KCTC 52442</strain>
    </source>
</reference>
<sequence length="151" mass="17048">MKLNLLKRLAALCLFISFFLPLSQCSVQKDPTQTPSTQEILTASPSVDVRYAYNADHDTMMFRAVNVFAFTWPLMLTLVLLVYAKFEHILSVQITAIALCLASAFCLLRLTSFGELLIGGYLAWGSLITYFLVSLTQFLQRVRQVWSLAEN</sequence>
<feature type="transmembrane region" description="Helical" evidence="1">
    <location>
        <begin position="90"/>
        <end position="110"/>
    </location>
</feature>
<name>A0ABR6XUV5_9BURK</name>
<dbReference type="RefSeq" id="WP_186892307.1">
    <property type="nucleotide sequence ID" value="NZ_JACOFU010000009.1"/>
</dbReference>
<accession>A0ABR6XUV5</accession>
<keyword evidence="1" id="KW-0472">Membrane</keyword>
<evidence type="ECO:0000256" key="2">
    <source>
        <dbReference type="SAM" id="SignalP"/>
    </source>
</evidence>